<protein>
    <recommendedName>
        <fullName evidence="2">Wbp11/ELF5/Saf1 N-terminal domain-containing protein</fullName>
    </recommendedName>
</protein>
<feature type="compositionally biased region" description="Basic residues" evidence="1">
    <location>
        <begin position="419"/>
        <end position="431"/>
    </location>
</feature>
<accession>A0A1Y2ENC3</accession>
<dbReference type="PANTHER" id="PTHR23184:SF9">
    <property type="entry name" value="TETRATRICOPEPTIDE REPEAT PROTEIN 14"/>
    <property type="match status" value="1"/>
</dbReference>
<feature type="domain" description="Wbp11/ELF5/Saf1 N-terminal" evidence="2">
    <location>
        <begin position="11"/>
        <end position="87"/>
    </location>
</feature>
<proteinExistence type="predicted"/>
<dbReference type="Pfam" id="PF09429">
    <property type="entry name" value="Wbp11"/>
    <property type="match status" value="1"/>
</dbReference>
<feature type="region of interest" description="Disordered" evidence="1">
    <location>
        <begin position="1"/>
        <end position="48"/>
    </location>
</feature>
<feature type="compositionally biased region" description="Low complexity" evidence="1">
    <location>
        <begin position="154"/>
        <end position="164"/>
    </location>
</feature>
<feature type="compositionally biased region" description="Basic residues" evidence="1">
    <location>
        <begin position="1"/>
        <end position="10"/>
    </location>
</feature>
<name>A0A1Y2ENC3_9FUNG</name>
<dbReference type="InterPro" id="IPR039190">
    <property type="entry name" value="TTC14"/>
</dbReference>
<gene>
    <name evidence="3" type="ORF">LY90DRAFT_699775</name>
</gene>
<feature type="region of interest" description="Disordered" evidence="1">
    <location>
        <begin position="414"/>
        <end position="494"/>
    </location>
</feature>
<dbReference type="PANTHER" id="PTHR23184">
    <property type="entry name" value="TETRATRICOPEPTIDE REPEAT PROTEIN 14"/>
    <property type="match status" value="1"/>
</dbReference>
<evidence type="ECO:0000313" key="4">
    <source>
        <dbReference type="Proteomes" id="UP000193920"/>
    </source>
</evidence>
<feature type="compositionally biased region" description="Low complexity" evidence="1">
    <location>
        <begin position="363"/>
        <end position="373"/>
    </location>
</feature>
<evidence type="ECO:0000256" key="1">
    <source>
        <dbReference type="SAM" id="MobiDB-lite"/>
    </source>
</evidence>
<feature type="compositionally biased region" description="Basic and acidic residues" evidence="1">
    <location>
        <begin position="463"/>
        <end position="472"/>
    </location>
</feature>
<organism evidence="3 4">
    <name type="scientific">Neocallimastix californiae</name>
    <dbReference type="NCBI Taxonomy" id="1754190"/>
    <lineage>
        <taxon>Eukaryota</taxon>
        <taxon>Fungi</taxon>
        <taxon>Fungi incertae sedis</taxon>
        <taxon>Chytridiomycota</taxon>
        <taxon>Chytridiomycota incertae sedis</taxon>
        <taxon>Neocallimastigomycetes</taxon>
        <taxon>Neocallimastigales</taxon>
        <taxon>Neocallimastigaceae</taxon>
        <taxon>Neocallimastix</taxon>
    </lineage>
</organism>
<dbReference type="AlphaFoldDB" id="A0A1Y2ENC3"/>
<feature type="compositionally biased region" description="Low complexity" evidence="1">
    <location>
        <begin position="432"/>
        <end position="441"/>
    </location>
</feature>
<sequence>MGRKSGRTKTGRSINPADAHRKQQRRKELKKNKEERKRVRLIASANKDLPKLEEELQQLKEIEKERYLDKYEKDKKKSLEEEISKVKEAREKLGIPINNEKKTTGQETVKLLGIHSAKHDKHEDKKLKSKHYSSSSSESESDSDRSDSSDSDTDSSYSSDSSSSEDTHKHKHKHKHKHDTDNPDDINQDEVDMDDVAQAEMMEEMEKMLPLINEEDLYNIELPKEPLPPEDKRIKIFQNLIDIPEIKAKINTPIPNIPLQLPPMNGNVPFMPPPGMIRPNNNFRPPTMPIPIPMNPNNRPPMMIYPPNVRPPNIRPPMGMPIPPNGMIPMNMPPNAPVRPLSNRPIPMNQAHPNKTFKPTGPPGHTNPGHINPSGHVNLPSTNDHESANMKPAPAAVISAAPQLRDLQKELTTLVPSSLRRRGQTTHKSSRKSTISSNSVKPTINLAPEFDENGQIKTQPESDTSKTNENDNNKYNNNKQDDYEAFMKEVSELL</sequence>
<comment type="caution">
    <text evidence="3">The sequence shown here is derived from an EMBL/GenBank/DDBJ whole genome shotgun (WGS) entry which is preliminary data.</text>
</comment>
<feature type="compositionally biased region" description="Basic and acidic residues" evidence="1">
    <location>
        <begin position="479"/>
        <end position="494"/>
    </location>
</feature>
<dbReference type="STRING" id="1754190.A0A1Y2ENC3"/>
<evidence type="ECO:0000259" key="2">
    <source>
        <dbReference type="Pfam" id="PF09429"/>
    </source>
</evidence>
<dbReference type="EMBL" id="MCOG01000036">
    <property type="protein sequence ID" value="ORY72999.1"/>
    <property type="molecule type" value="Genomic_DNA"/>
</dbReference>
<dbReference type="OrthoDB" id="205569at2759"/>
<feature type="region of interest" description="Disordered" evidence="1">
    <location>
        <begin position="87"/>
        <end position="189"/>
    </location>
</feature>
<feature type="region of interest" description="Disordered" evidence="1">
    <location>
        <begin position="334"/>
        <end position="390"/>
    </location>
</feature>
<reference evidence="3 4" key="1">
    <citation type="submission" date="2016-08" db="EMBL/GenBank/DDBJ databases">
        <title>A Parts List for Fungal Cellulosomes Revealed by Comparative Genomics.</title>
        <authorList>
            <consortium name="DOE Joint Genome Institute"/>
            <person name="Haitjema C.H."/>
            <person name="Gilmore S.P."/>
            <person name="Henske J.K."/>
            <person name="Solomon K.V."/>
            <person name="De Groot R."/>
            <person name="Kuo A."/>
            <person name="Mondo S.J."/>
            <person name="Salamov A.A."/>
            <person name="Labutti K."/>
            <person name="Zhao Z."/>
            <person name="Chiniquy J."/>
            <person name="Barry K."/>
            <person name="Brewer H.M."/>
            <person name="Purvine S.O."/>
            <person name="Wright A.T."/>
            <person name="Boxma B."/>
            <person name="Van Alen T."/>
            <person name="Hackstein J.H."/>
            <person name="Baker S.E."/>
            <person name="Grigoriev I.V."/>
            <person name="O'Malley M.A."/>
        </authorList>
    </citation>
    <scope>NUCLEOTIDE SEQUENCE [LARGE SCALE GENOMIC DNA]</scope>
    <source>
        <strain evidence="3 4">G1</strain>
    </source>
</reference>
<keyword evidence="4" id="KW-1185">Reference proteome</keyword>
<evidence type="ECO:0000313" key="3">
    <source>
        <dbReference type="EMBL" id="ORY72999.1"/>
    </source>
</evidence>
<dbReference type="InterPro" id="IPR019007">
    <property type="entry name" value="Wbp11/ELF5/Saf1_N"/>
</dbReference>
<dbReference type="GO" id="GO:0006396">
    <property type="term" value="P:RNA processing"/>
    <property type="evidence" value="ECO:0007669"/>
    <property type="project" value="InterPro"/>
</dbReference>
<feature type="compositionally biased region" description="Basic and acidic residues" evidence="1">
    <location>
        <begin position="87"/>
        <end position="104"/>
    </location>
</feature>
<dbReference type="Proteomes" id="UP000193920">
    <property type="component" value="Unassembled WGS sequence"/>
</dbReference>